<sequence>MRLLWFMVVGAVSTVVQTIVYVAVREAVPAIWASWLALLVVTPLNTELHRRVTFAVKTTALGRLHWEAGLTSVAVFVANLAAAPLFTGLAGPNPPAVIEALILALTGSLIGGARYLVLRGWVFAAHRHQPAQPGFRADRRCRVAVGSRRRRARLSPTGRRSAAPDQRPASTR</sequence>
<proteinExistence type="predicted"/>
<feature type="region of interest" description="Disordered" evidence="5">
    <location>
        <begin position="146"/>
        <end position="172"/>
    </location>
</feature>
<accession>A0A931G3K7</accession>
<evidence type="ECO:0000259" key="7">
    <source>
        <dbReference type="Pfam" id="PF04138"/>
    </source>
</evidence>
<evidence type="ECO:0000313" key="8">
    <source>
        <dbReference type="EMBL" id="MBG0567106.1"/>
    </source>
</evidence>
<feature type="transmembrane region" description="Helical" evidence="6">
    <location>
        <begin position="69"/>
        <end position="90"/>
    </location>
</feature>
<name>A0A931G3K7_9ACTN</name>
<dbReference type="Pfam" id="PF04138">
    <property type="entry name" value="GtrA_DPMS_TM"/>
    <property type="match status" value="1"/>
</dbReference>
<organism evidence="8 9">
    <name type="scientific">Actinoplanes aureus</name>
    <dbReference type="NCBI Taxonomy" id="2792083"/>
    <lineage>
        <taxon>Bacteria</taxon>
        <taxon>Bacillati</taxon>
        <taxon>Actinomycetota</taxon>
        <taxon>Actinomycetes</taxon>
        <taxon>Micromonosporales</taxon>
        <taxon>Micromonosporaceae</taxon>
        <taxon>Actinoplanes</taxon>
    </lineage>
</organism>
<gene>
    <name evidence="8" type="ORF">I4J89_37230</name>
</gene>
<dbReference type="GO" id="GO:0000271">
    <property type="term" value="P:polysaccharide biosynthetic process"/>
    <property type="evidence" value="ECO:0007669"/>
    <property type="project" value="InterPro"/>
</dbReference>
<keyword evidence="4 6" id="KW-0472">Membrane</keyword>
<evidence type="ECO:0000256" key="4">
    <source>
        <dbReference type="ARBA" id="ARBA00023136"/>
    </source>
</evidence>
<comment type="subcellular location">
    <subcellularLocation>
        <location evidence="1">Membrane</location>
        <topology evidence="1">Multi-pass membrane protein</topology>
    </subcellularLocation>
</comment>
<dbReference type="InterPro" id="IPR007267">
    <property type="entry name" value="GtrA_DPMS_TM"/>
</dbReference>
<feature type="transmembrane region" description="Helical" evidence="6">
    <location>
        <begin position="96"/>
        <end position="117"/>
    </location>
</feature>
<feature type="domain" description="GtrA/DPMS transmembrane" evidence="7">
    <location>
        <begin position="6"/>
        <end position="123"/>
    </location>
</feature>
<feature type="transmembrane region" description="Helical" evidence="6">
    <location>
        <begin position="28"/>
        <end position="48"/>
    </location>
</feature>
<dbReference type="AlphaFoldDB" id="A0A931G3K7"/>
<evidence type="ECO:0000256" key="1">
    <source>
        <dbReference type="ARBA" id="ARBA00004141"/>
    </source>
</evidence>
<dbReference type="EMBL" id="JADQTO010000025">
    <property type="protein sequence ID" value="MBG0567106.1"/>
    <property type="molecule type" value="Genomic_DNA"/>
</dbReference>
<dbReference type="RefSeq" id="WP_196418885.1">
    <property type="nucleotide sequence ID" value="NZ_JADQTO010000025.1"/>
</dbReference>
<comment type="caution">
    <text evidence="8">The sequence shown here is derived from an EMBL/GenBank/DDBJ whole genome shotgun (WGS) entry which is preliminary data.</text>
</comment>
<evidence type="ECO:0000313" key="9">
    <source>
        <dbReference type="Proteomes" id="UP000598146"/>
    </source>
</evidence>
<keyword evidence="3 6" id="KW-1133">Transmembrane helix</keyword>
<evidence type="ECO:0000256" key="2">
    <source>
        <dbReference type="ARBA" id="ARBA00022692"/>
    </source>
</evidence>
<protein>
    <submittedName>
        <fullName evidence="8">GtrA family protein</fullName>
    </submittedName>
</protein>
<keyword evidence="9" id="KW-1185">Reference proteome</keyword>
<dbReference type="GO" id="GO:0016020">
    <property type="term" value="C:membrane"/>
    <property type="evidence" value="ECO:0007669"/>
    <property type="project" value="UniProtKB-SubCell"/>
</dbReference>
<dbReference type="Proteomes" id="UP000598146">
    <property type="component" value="Unassembled WGS sequence"/>
</dbReference>
<evidence type="ECO:0000256" key="6">
    <source>
        <dbReference type="SAM" id="Phobius"/>
    </source>
</evidence>
<keyword evidence="2 6" id="KW-0812">Transmembrane</keyword>
<evidence type="ECO:0000256" key="3">
    <source>
        <dbReference type="ARBA" id="ARBA00022989"/>
    </source>
</evidence>
<evidence type="ECO:0000256" key="5">
    <source>
        <dbReference type="SAM" id="MobiDB-lite"/>
    </source>
</evidence>
<reference evidence="8" key="1">
    <citation type="submission" date="2020-11" db="EMBL/GenBank/DDBJ databases">
        <title>Isolation and identification of active actinomycetes.</title>
        <authorList>
            <person name="Sun X."/>
        </authorList>
    </citation>
    <scope>NUCLEOTIDE SEQUENCE</scope>
    <source>
        <strain evidence="8">NEAU-A11</strain>
    </source>
</reference>